<keyword evidence="3" id="KW-1185">Reference proteome</keyword>
<evidence type="ECO:0000256" key="1">
    <source>
        <dbReference type="SAM" id="Phobius"/>
    </source>
</evidence>
<gene>
    <name evidence="2" type="ORF">GCM10025874_18930</name>
</gene>
<dbReference type="RefSeq" id="WP_284231973.1">
    <property type="nucleotide sequence ID" value="NZ_BSUL01000001.1"/>
</dbReference>
<feature type="transmembrane region" description="Helical" evidence="1">
    <location>
        <begin position="79"/>
        <end position="104"/>
    </location>
</feature>
<evidence type="ECO:0008006" key="4">
    <source>
        <dbReference type="Google" id="ProtNLM"/>
    </source>
</evidence>
<feature type="transmembrane region" description="Helical" evidence="1">
    <location>
        <begin position="116"/>
        <end position="136"/>
    </location>
</feature>
<keyword evidence="1" id="KW-1133">Transmembrane helix</keyword>
<dbReference type="EMBL" id="BSUL01000001">
    <property type="protein sequence ID" value="GMA28640.1"/>
    <property type="molecule type" value="Genomic_DNA"/>
</dbReference>
<organism evidence="2 3">
    <name type="scientific">Arenivirga flava</name>
    <dbReference type="NCBI Taxonomy" id="1930060"/>
    <lineage>
        <taxon>Bacteria</taxon>
        <taxon>Bacillati</taxon>
        <taxon>Actinomycetota</taxon>
        <taxon>Actinomycetes</taxon>
        <taxon>Micrococcales</taxon>
        <taxon>Microbacteriaceae</taxon>
        <taxon>Arenivirga</taxon>
    </lineage>
</organism>
<reference evidence="2 3" key="1">
    <citation type="journal article" date="2014" name="Int. J. Syst. Evol. Microbiol.">
        <title>Complete genome sequence of Corynebacterium casei LMG S-19264T (=DSM 44701T), isolated from a smear-ripened cheese.</title>
        <authorList>
            <consortium name="US DOE Joint Genome Institute (JGI-PGF)"/>
            <person name="Walter F."/>
            <person name="Albersmeier A."/>
            <person name="Kalinowski J."/>
            <person name="Ruckert C."/>
        </authorList>
    </citation>
    <scope>NUCLEOTIDE SEQUENCE [LARGE SCALE GENOMIC DNA]</scope>
    <source>
        <strain evidence="2 3">NBRC 112289</strain>
    </source>
</reference>
<proteinExistence type="predicted"/>
<evidence type="ECO:0000313" key="2">
    <source>
        <dbReference type="EMBL" id="GMA28640.1"/>
    </source>
</evidence>
<dbReference type="InterPro" id="IPR021517">
    <property type="entry name" value="DUF3180"/>
</dbReference>
<keyword evidence="1" id="KW-0812">Transmembrane</keyword>
<dbReference type="Proteomes" id="UP001157160">
    <property type="component" value="Unassembled WGS sequence"/>
</dbReference>
<comment type="caution">
    <text evidence="2">The sequence shown here is derived from an EMBL/GenBank/DDBJ whole genome shotgun (WGS) entry which is preliminary data.</text>
</comment>
<evidence type="ECO:0000313" key="3">
    <source>
        <dbReference type="Proteomes" id="UP001157160"/>
    </source>
</evidence>
<accession>A0AA37UL52</accession>
<dbReference type="AlphaFoldDB" id="A0AA37UL52"/>
<keyword evidence="1" id="KW-0472">Membrane</keyword>
<protein>
    <recommendedName>
        <fullName evidence="4">DUF3180 domain-containing protein</fullName>
    </recommendedName>
</protein>
<name>A0AA37UL52_9MICO</name>
<dbReference type="Pfam" id="PF11377">
    <property type="entry name" value="DUF3180"/>
    <property type="match status" value="1"/>
</dbReference>
<feature type="transmembrane region" description="Helical" evidence="1">
    <location>
        <begin position="38"/>
        <end position="59"/>
    </location>
</feature>
<sequence>MRRTSPATLLIAAVVGVLAGWLLDDALAGAGRSVIVPPASLAVALAAIGVVLVLLALPIRRVVKGTRREPIDPFYATRVVMLAKASAITGALLAGAAGGVLLFLLSRPVAAGVGSVLPTAATIAGALVLTALALVAEAMCQLPPDDEEQEPAASS</sequence>